<comment type="caution">
    <text evidence="6">The sequence shown here is derived from an EMBL/GenBank/DDBJ whole genome shotgun (WGS) entry which is preliminary data.</text>
</comment>
<evidence type="ECO:0000313" key="6">
    <source>
        <dbReference type="EMBL" id="MBE1874155.1"/>
    </source>
</evidence>
<dbReference type="Gene3D" id="3.50.50.60">
    <property type="entry name" value="FAD/NAD(P)-binding domain"/>
    <property type="match status" value="1"/>
</dbReference>
<evidence type="ECO:0000256" key="1">
    <source>
        <dbReference type="ARBA" id="ARBA00001974"/>
    </source>
</evidence>
<dbReference type="InterPro" id="IPR036188">
    <property type="entry name" value="FAD/NAD-bd_sf"/>
</dbReference>
<reference evidence="6 7" key="1">
    <citation type="submission" date="2020-10" db="EMBL/GenBank/DDBJ databases">
        <title>Myceligenerans pegani sp. nov., an endophytic actinomycete isolated from Peganum harmala L. in Xinjiang, China.</title>
        <authorList>
            <person name="Xin L."/>
        </authorList>
    </citation>
    <scope>NUCLEOTIDE SEQUENCE [LARGE SCALE GENOMIC DNA]</scope>
    <source>
        <strain evidence="6 7">TRM65318</strain>
    </source>
</reference>
<dbReference type="InterPro" id="IPR006076">
    <property type="entry name" value="FAD-dep_OxRdtase"/>
</dbReference>
<dbReference type="EMBL" id="JADAQT010000010">
    <property type="protein sequence ID" value="MBE1874155.1"/>
    <property type="molecule type" value="Genomic_DNA"/>
</dbReference>
<keyword evidence="3" id="KW-0285">Flavoprotein</keyword>
<dbReference type="NCBIfam" id="TIGR03364">
    <property type="entry name" value="HpnW_proposed"/>
    <property type="match status" value="1"/>
</dbReference>
<comment type="cofactor">
    <cofactor evidence="1">
        <name>FAD</name>
        <dbReference type="ChEBI" id="CHEBI:57692"/>
    </cofactor>
</comment>
<keyword evidence="7" id="KW-1185">Reference proteome</keyword>
<dbReference type="InterPro" id="IPR017741">
    <property type="entry name" value="FAD-dependent_OxRdtase_HpnW"/>
</dbReference>
<dbReference type="PANTHER" id="PTHR13847">
    <property type="entry name" value="SARCOSINE DEHYDROGENASE-RELATED"/>
    <property type="match status" value="1"/>
</dbReference>
<name>A0ABR9MRZ9_9MICO</name>
<gene>
    <name evidence="6" type="ORF">IHE71_00290</name>
</gene>
<comment type="similarity">
    <text evidence="2">Belongs to the DadA oxidoreductase family.</text>
</comment>
<dbReference type="Gene3D" id="3.30.9.10">
    <property type="entry name" value="D-Amino Acid Oxidase, subunit A, domain 2"/>
    <property type="match status" value="1"/>
</dbReference>
<dbReference type="Pfam" id="PF01266">
    <property type="entry name" value="DAO"/>
    <property type="match status" value="1"/>
</dbReference>
<organism evidence="6 7">
    <name type="scientific">Myceligenerans pegani</name>
    <dbReference type="NCBI Taxonomy" id="2776917"/>
    <lineage>
        <taxon>Bacteria</taxon>
        <taxon>Bacillati</taxon>
        <taxon>Actinomycetota</taxon>
        <taxon>Actinomycetes</taxon>
        <taxon>Micrococcales</taxon>
        <taxon>Promicromonosporaceae</taxon>
        <taxon>Myceligenerans</taxon>
    </lineage>
</organism>
<evidence type="ECO:0000256" key="3">
    <source>
        <dbReference type="ARBA" id="ARBA00022630"/>
    </source>
</evidence>
<dbReference type="Proteomes" id="UP000625527">
    <property type="component" value="Unassembled WGS sequence"/>
</dbReference>
<dbReference type="SUPFAM" id="SSF51905">
    <property type="entry name" value="FAD/NAD(P)-binding domain"/>
    <property type="match status" value="1"/>
</dbReference>
<dbReference type="PANTHER" id="PTHR13847:SF286">
    <property type="entry name" value="D-AMINO ACID DEHYDROGENASE"/>
    <property type="match status" value="1"/>
</dbReference>
<keyword evidence="4" id="KW-0560">Oxidoreductase</keyword>
<proteinExistence type="inferred from homology"/>
<evidence type="ECO:0000259" key="5">
    <source>
        <dbReference type="Pfam" id="PF01266"/>
    </source>
</evidence>
<evidence type="ECO:0000256" key="4">
    <source>
        <dbReference type="ARBA" id="ARBA00023002"/>
    </source>
</evidence>
<evidence type="ECO:0000256" key="2">
    <source>
        <dbReference type="ARBA" id="ARBA00009410"/>
    </source>
</evidence>
<accession>A0ABR9MRZ9</accession>
<feature type="domain" description="FAD dependent oxidoreductase" evidence="5">
    <location>
        <begin position="44"/>
        <end position="410"/>
    </location>
</feature>
<sequence length="415" mass="44222">MNSVRKCFPRTVRLLSCTLRVRQPLVVSRRTSLFGGSLLPSRVDLVIVGAGIVGLAHAVEAVSRGWSVLVVERDARAVGASVRNFGHIGVTVQDGIALSYALASRERWLRLGKEAGFAVRETGSLVVARADDELAVLDDFAARRDGDAQVLTRKGVTERVPVSPRGLTGGAFLPLDLRVDQRTAVAAVAAWLNTRRECRVEWSTSVVGLEPGSGVTLVRTSRGDVVARRVVCAVGHDVGRLFPEAAHDAGIQHCRQQMLRVAPARSARRAIGEIGPAVLTGTSMLRHEGFAWSPSVARVRQRLAETRPELLDAGVSLMITQLPDGTVTLGATHTYGFTHDPFRSEALDDLLLAEGASLLGVPLRAVERWEATYASAPQPFLVAEPMPGVSAVSVTAGIGMACAFGLAAKVVEEVA</sequence>
<evidence type="ECO:0000313" key="7">
    <source>
        <dbReference type="Proteomes" id="UP000625527"/>
    </source>
</evidence>
<protein>
    <submittedName>
        <fullName evidence="6">TIGR03364 family FAD-dependent oxidoreductase</fullName>
    </submittedName>
</protein>